<evidence type="ECO:0000313" key="1">
    <source>
        <dbReference type="EMBL" id="RVW31639.1"/>
    </source>
</evidence>
<accession>A0A438D859</accession>
<organism evidence="1 2">
    <name type="scientific">Vitis vinifera</name>
    <name type="common">Grape</name>
    <dbReference type="NCBI Taxonomy" id="29760"/>
    <lineage>
        <taxon>Eukaryota</taxon>
        <taxon>Viridiplantae</taxon>
        <taxon>Streptophyta</taxon>
        <taxon>Embryophyta</taxon>
        <taxon>Tracheophyta</taxon>
        <taxon>Spermatophyta</taxon>
        <taxon>Magnoliopsida</taxon>
        <taxon>eudicotyledons</taxon>
        <taxon>Gunneridae</taxon>
        <taxon>Pentapetalae</taxon>
        <taxon>rosids</taxon>
        <taxon>Vitales</taxon>
        <taxon>Vitaceae</taxon>
        <taxon>Viteae</taxon>
        <taxon>Vitis</taxon>
    </lineage>
</organism>
<comment type="caution">
    <text evidence="1">The sequence shown here is derived from an EMBL/GenBank/DDBJ whole genome shotgun (WGS) entry which is preliminary data.</text>
</comment>
<proteinExistence type="predicted"/>
<evidence type="ECO:0000313" key="2">
    <source>
        <dbReference type="Proteomes" id="UP000288805"/>
    </source>
</evidence>
<dbReference type="Proteomes" id="UP000288805">
    <property type="component" value="Unassembled WGS sequence"/>
</dbReference>
<name>A0A438D859_VITVI</name>
<sequence length="273" mass="30768">MDDRKNRRTENGRADALAGIAASLPIKEAILLPIHVQANPSVRKLPLAIPLRQAKQRQEWTNDIIGTSGQALCPRIPSRHKRSGCNRQFHLDWGAFVQAVLHRSLSPVPKPFRGPGPFARKLLAHDEEGCGSLRQKMRQMSKTCPHTTYVVGDAETNFRPLTLRTVGYGHSRTPTSCTHPKEIPARRHDYFSKWVEVEAYASIKDKDVTKATTIRTEAGRQDDANAELGRNLDWADEVRETASIRMADYQQRASAHYNRKGKAQKLQKWHAGP</sequence>
<gene>
    <name evidence="1" type="ORF">CK203_092709</name>
</gene>
<protein>
    <submittedName>
        <fullName evidence="1">Uncharacterized protein</fullName>
    </submittedName>
</protein>
<dbReference type="AlphaFoldDB" id="A0A438D859"/>
<reference evidence="1 2" key="1">
    <citation type="journal article" date="2018" name="PLoS Genet.">
        <title>Population sequencing reveals clonal diversity and ancestral inbreeding in the grapevine cultivar Chardonnay.</title>
        <authorList>
            <person name="Roach M.J."/>
            <person name="Johnson D.L."/>
            <person name="Bohlmann J."/>
            <person name="van Vuuren H.J."/>
            <person name="Jones S.J."/>
            <person name="Pretorius I.S."/>
            <person name="Schmidt S.A."/>
            <person name="Borneman A.R."/>
        </authorList>
    </citation>
    <scope>NUCLEOTIDE SEQUENCE [LARGE SCALE GENOMIC DNA]</scope>
    <source>
        <strain evidence="2">cv. Chardonnay</strain>
        <tissue evidence="1">Leaf</tissue>
    </source>
</reference>
<dbReference type="EMBL" id="QGNW01001746">
    <property type="protein sequence ID" value="RVW31639.1"/>
    <property type="molecule type" value="Genomic_DNA"/>
</dbReference>